<dbReference type="PANTHER" id="PTHR12845">
    <property type="entry name" value="GUANINE NUCLEOTIDE EXCHANGE FACTOR"/>
    <property type="match status" value="1"/>
</dbReference>
<evidence type="ECO:0000259" key="1">
    <source>
        <dbReference type="PROSITE" id="PS50010"/>
    </source>
</evidence>
<dbReference type="EMBL" id="KZ308188">
    <property type="protein sequence ID" value="KAG8224223.1"/>
    <property type="molecule type" value="Genomic_DNA"/>
</dbReference>
<dbReference type="PROSITE" id="PS50010">
    <property type="entry name" value="DH_2"/>
    <property type="match status" value="1"/>
</dbReference>
<dbReference type="InterPro" id="IPR000219">
    <property type="entry name" value="DH_dom"/>
</dbReference>
<evidence type="ECO:0000313" key="3">
    <source>
        <dbReference type="Proteomes" id="UP000792457"/>
    </source>
</evidence>
<dbReference type="CDD" id="cd00160">
    <property type="entry name" value="RhoGEF"/>
    <property type="match status" value="1"/>
</dbReference>
<accession>A0A8K0NWF5</accession>
<dbReference type="OrthoDB" id="27593at2759"/>
<dbReference type="PANTHER" id="PTHR12845:SF5">
    <property type="entry name" value="EPHEXIN, ISOFORM D"/>
    <property type="match status" value="1"/>
</dbReference>
<proteinExistence type="predicted"/>
<keyword evidence="3" id="KW-1185">Reference proteome</keyword>
<dbReference type="Proteomes" id="UP000792457">
    <property type="component" value="Unassembled WGS sequence"/>
</dbReference>
<feature type="domain" description="DH" evidence="1">
    <location>
        <begin position="61"/>
        <end position="242"/>
    </location>
</feature>
<evidence type="ECO:0000313" key="2">
    <source>
        <dbReference type="EMBL" id="KAG8224223.1"/>
    </source>
</evidence>
<comment type="caution">
    <text evidence="2">The sequence shown here is derived from an EMBL/GenBank/DDBJ whole genome shotgun (WGS) entry which is preliminary data.</text>
</comment>
<dbReference type="GO" id="GO:0005085">
    <property type="term" value="F:guanyl-nucleotide exchange factor activity"/>
    <property type="evidence" value="ECO:0007669"/>
    <property type="project" value="InterPro"/>
</dbReference>
<name>A0A8K0NWF5_LADFU</name>
<feature type="non-terminal residue" evidence="2">
    <location>
        <position position="1"/>
    </location>
</feature>
<dbReference type="AlphaFoldDB" id="A0A8K0NWF5"/>
<dbReference type="InterPro" id="IPR047271">
    <property type="entry name" value="Ephexin-like"/>
</dbReference>
<protein>
    <recommendedName>
        <fullName evidence="1">DH domain-containing protein</fullName>
    </recommendedName>
</protein>
<reference evidence="2" key="1">
    <citation type="submission" date="2013-04" db="EMBL/GenBank/DDBJ databases">
        <authorList>
            <person name="Qu J."/>
            <person name="Murali S.C."/>
            <person name="Bandaranaike D."/>
            <person name="Bellair M."/>
            <person name="Blankenburg K."/>
            <person name="Chao H."/>
            <person name="Dinh H."/>
            <person name="Doddapaneni H."/>
            <person name="Downs B."/>
            <person name="Dugan-Rocha S."/>
            <person name="Elkadiri S."/>
            <person name="Gnanaolivu R.D."/>
            <person name="Hernandez B."/>
            <person name="Javaid M."/>
            <person name="Jayaseelan J.C."/>
            <person name="Lee S."/>
            <person name="Li M."/>
            <person name="Ming W."/>
            <person name="Munidasa M."/>
            <person name="Muniz J."/>
            <person name="Nguyen L."/>
            <person name="Ongeri F."/>
            <person name="Osuji N."/>
            <person name="Pu L.-L."/>
            <person name="Puazo M."/>
            <person name="Qu C."/>
            <person name="Quiroz J."/>
            <person name="Raj R."/>
            <person name="Weissenberger G."/>
            <person name="Xin Y."/>
            <person name="Zou X."/>
            <person name="Han Y."/>
            <person name="Richards S."/>
            <person name="Worley K."/>
            <person name="Muzny D."/>
            <person name="Gibbs R."/>
        </authorList>
    </citation>
    <scope>NUCLEOTIDE SEQUENCE</scope>
    <source>
        <strain evidence="2">Sampled in the wild</strain>
    </source>
</reference>
<dbReference type="SMART" id="SM00325">
    <property type="entry name" value="RhoGEF"/>
    <property type="match status" value="1"/>
</dbReference>
<dbReference type="Pfam" id="PF00621">
    <property type="entry name" value="RhoGEF"/>
    <property type="match status" value="1"/>
</dbReference>
<dbReference type="Gene3D" id="1.20.900.10">
    <property type="entry name" value="Dbl homology (DH) domain"/>
    <property type="match status" value="1"/>
</dbReference>
<dbReference type="InterPro" id="IPR035899">
    <property type="entry name" value="DBL_dom_sf"/>
</dbReference>
<sequence length="276" mass="32063">MSSDSGICEDTDGSEYKLQISYTLSKLRNSNLCRSPHQLWCQIPEIFNSELFRKLTLAERKLQEAKFEVITSEISYAKSLNILISHFLENLKSIISDEDNKTIFANIISVKHSTEKFLIDLEKCWRKDASLREIGEIIWKHAKENFRVYITYCRNQVHQANLLSHLMKSEEFCEAIQDLESDPICQKLTLHCFLILPMQRVTRMRLLVKTILETLPADDSKYKDWSQALIAMDKLVQDCNDAASNEILFEEMSIISKQLDFNLVGEIGLLRRGRHL</sequence>
<reference evidence="2" key="2">
    <citation type="submission" date="2017-10" db="EMBL/GenBank/DDBJ databases">
        <title>Ladona fulva Genome sequencing and assembly.</title>
        <authorList>
            <person name="Murali S."/>
            <person name="Richards S."/>
            <person name="Bandaranaike D."/>
            <person name="Bellair M."/>
            <person name="Blankenburg K."/>
            <person name="Chao H."/>
            <person name="Dinh H."/>
            <person name="Doddapaneni H."/>
            <person name="Dugan-Rocha S."/>
            <person name="Elkadiri S."/>
            <person name="Gnanaolivu R."/>
            <person name="Hernandez B."/>
            <person name="Skinner E."/>
            <person name="Javaid M."/>
            <person name="Lee S."/>
            <person name="Li M."/>
            <person name="Ming W."/>
            <person name="Munidasa M."/>
            <person name="Muniz J."/>
            <person name="Nguyen L."/>
            <person name="Hughes D."/>
            <person name="Osuji N."/>
            <person name="Pu L.-L."/>
            <person name="Puazo M."/>
            <person name="Qu C."/>
            <person name="Quiroz J."/>
            <person name="Raj R."/>
            <person name="Weissenberger G."/>
            <person name="Xin Y."/>
            <person name="Zou X."/>
            <person name="Han Y."/>
            <person name="Worley K."/>
            <person name="Muzny D."/>
            <person name="Gibbs R."/>
        </authorList>
    </citation>
    <scope>NUCLEOTIDE SEQUENCE</scope>
    <source>
        <strain evidence="2">Sampled in the wild</strain>
    </source>
</reference>
<organism evidence="2 3">
    <name type="scientific">Ladona fulva</name>
    <name type="common">Scarce chaser dragonfly</name>
    <name type="synonym">Libellula fulva</name>
    <dbReference type="NCBI Taxonomy" id="123851"/>
    <lineage>
        <taxon>Eukaryota</taxon>
        <taxon>Metazoa</taxon>
        <taxon>Ecdysozoa</taxon>
        <taxon>Arthropoda</taxon>
        <taxon>Hexapoda</taxon>
        <taxon>Insecta</taxon>
        <taxon>Pterygota</taxon>
        <taxon>Palaeoptera</taxon>
        <taxon>Odonata</taxon>
        <taxon>Epiprocta</taxon>
        <taxon>Anisoptera</taxon>
        <taxon>Libelluloidea</taxon>
        <taxon>Libellulidae</taxon>
        <taxon>Ladona</taxon>
    </lineage>
</organism>
<dbReference type="SUPFAM" id="SSF48065">
    <property type="entry name" value="DBL homology domain (DH-domain)"/>
    <property type="match status" value="1"/>
</dbReference>
<gene>
    <name evidence="2" type="ORF">J437_LFUL002679</name>
</gene>